<dbReference type="STRING" id="1123282.SAMN02745823_03372"/>
<dbReference type="Gene3D" id="3.50.30.10">
    <property type="entry name" value="Phosphohistidine domain"/>
    <property type="match status" value="1"/>
</dbReference>
<evidence type="ECO:0000313" key="3">
    <source>
        <dbReference type="EMBL" id="SHI20315.1"/>
    </source>
</evidence>
<accession>A0A1M5Z7V5</accession>
<dbReference type="AlphaFoldDB" id="A0A1M5Z7V5"/>
<dbReference type="Proteomes" id="UP000183995">
    <property type="component" value="Unassembled WGS sequence"/>
</dbReference>
<name>A0A1M5Z7V5_9FIRM</name>
<feature type="domain" description="Phosphomevalonate dehydratase small subunit-like" evidence="2">
    <location>
        <begin position="29"/>
        <end position="101"/>
    </location>
</feature>
<dbReference type="Pfam" id="PF01989">
    <property type="entry name" value="AcnX_swivel_put"/>
    <property type="match status" value="1"/>
</dbReference>
<protein>
    <submittedName>
        <fullName evidence="3">Predicted aconitase subunit 2</fullName>
    </submittedName>
</protein>
<keyword evidence="4" id="KW-1185">Reference proteome</keyword>
<evidence type="ECO:0000313" key="4">
    <source>
        <dbReference type="Proteomes" id="UP000183995"/>
    </source>
</evidence>
<evidence type="ECO:0000259" key="2">
    <source>
        <dbReference type="Pfam" id="PF01989"/>
    </source>
</evidence>
<sequence length="134" mass="14527">MKKIRIKGRCEYPGCVEAEALVSPMPLQGFANVSPGRGYTTERNHPLFKVPYTGKVLVYPSPRGSGGFMAYGRGPLKPAAFVHTVASSLTVLCALAAHVPCMTDFEEDPMAFIETGDMVLVNADEGYIEITKKD</sequence>
<dbReference type="GO" id="GO:0016829">
    <property type="term" value="F:lyase activity"/>
    <property type="evidence" value="ECO:0007669"/>
    <property type="project" value="UniProtKB-KW"/>
</dbReference>
<dbReference type="InterPro" id="IPR002840">
    <property type="entry name" value="PMDh-S-like_dom"/>
</dbReference>
<dbReference type="OrthoDB" id="9815264at2"/>
<proteinExistence type="predicted"/>
<keyword evidence="1" id="KW-0456">Lyase</keyword>
<gene>
    <name evidence="3" type="ORF">SAMN02745823_03372</name>
</gene>
<dbReference type="EMBL" id="FQXV01000014">
    <property type="protein sequence ID" value="SHI20315.1"/>
    <property type="molecule type" value="Genomic_DNA"/>
</dbReference>
<evidence type="ECO:0000256" key="1">
    <source>
        <dbReference type="ARBA" id="ARBA00023239"/>
    </source>
</evidence>
<reference evidence="3 4" key="1">
    <citation type="submission" date="2016-11" db="EMBL/GenBank/DDBJ databases">
        <authorList>
            <person name="Jaros S."/>
            <person name="Januszkiewicz K."/>
            <person name="Wedrychowicz H."/>
        </authorList>
    </citation>
    <scope>NUCLEOTIDE SEQUENCE [LARGE SCALE GENOMIC DNA]</scope>
    <source>
        <strain evidence="3 4">DSM 10068</strain>
    </source>
</reference>
<dbReference type="RefSeq" id="WP_073081617.1">
    <property type="nucleotide sequence ID" value="NZ_FQXV01000014.1"/>
</dbReference>
<organism evidence="3 4">
    <name type="scientific">Sporobacter termitidis DSM 10068</name>
    <dbReference type="NCBI Taxonomy" id="1123282"/>
    <lineage>
        <taxon>Bacteria</taxon>
        <taxon>Bacillati</taxon>
        <taxon>Bacillota</taxon>
        <taxon>Clostridia</taxon>
        <taxon>Eubacteriales</taxon>
        <taxon>Oscillospiraceae</taxon>
        <taxon>Sporobacter</taxon>
    </lineage>
</organism>
<dbReference type="SUPFAM" id="SSF52016">
    <property type="entry name" value="LeuD/IlvD-like"/>
    <property type="match status" value="1"/>
</dbReference>